<accession>A0A1F5JH12</accession>
<sequence>MSEGEQLKPTPVADFYRRIGGITDFSEYLHLLVQEGISALSQEQTTSERPEQTERRWVGTIGIWTAGILMGRKEAGLPNNPLLLSSMVHTVPRSLFQEFIVDEEIKRYVYEGLVLGLGIAEVIPSSAIIQPLPQETVSNYFKS</sequence>
<dbReference type="EMBL" id="MFCP01000028">
    <property type="protein sequence ID" value="OGE27838.1"/>
    <property type="molecule type" value="Genomic_DNA"/>
</dbReference>
<comment type="caution">
    <text evidence="1">The sequence shown here is derived from an EMBL/GenBank/DDBJ whole genome shotgun (WGS) entry which is preliminary data.</text>
</comment>
<protein>
    <submittedName>
        <fullName evidence="1">Uncharacterized protein</fullName>
    </submittedName>
</protein>
<evidence type="ECO:0000313" key="1">
    <source>
        <dbReference type="EMBL" id="OGE27838.1"/>
    </source>
</evidence>
<name>A0A1F5JH12_9BACT</name>
<organism evidence="1 2">
    <name type="scientific">Candidatus Daviesbacteria bacterium RIFCSPHIGHO2_01_FULL_40_11</name>
    <dbReference type="NCBI Taxonomy" id="1797762"/>
    <lineage>
        <taxon>Bacteria</taxon>
        <taxon>Candidatus Daviesiibacteriota</taxon>
    </lineage>
</organism>
<evidence type="ECO:0000313" key="2">
    <source>
        <dbReference type="Proteomes" id="UP000177555"/>
    </source>
</evidence>
<proteinExistence type="predicted"/>
<dbReference type="AlphaFoldDB" id="A0A1F5JH12"/>
<gene>
    <name evidence="1" type="ORF">A2867_01940</name>
</gene>
<dbReference type="Proteomes" id="UP000177555">
    <property type="component" value="Unassembled WGS sequence"/>
</dbReference>
<reference evidence="1 2" key="1">
    <citation type="journal article" date="2016" name="Nat. Commun.">
        <title>Thousands of microbial genomes shed light on interconnected biogeochemical processes in an aquifer system.</title>
        <authorList>
            <person name="Anantharaman K."/>
            <person name="Brown C.T."/>
            <person name="Hug L.A."/>
            <person name="Sharon I."/>
            <person name="Castelle C.J."/>
            <person name="Probst A.J."/>
            <person name="Thomas B.C."/>
            <person name="Singh A."/>
            <person name="Wilkins M.J."/>
            <person name="Karaoz U."/>
            <person name="Brodie E.L."/>
            <person name="Williams K.H."/>
            <person name="Hubbard S.S."/>
            <person name="Banfield J.F."/>
        </authorList>
    </citation>
    <scope>NUCLEOTIDE SEQUENCE [LARGE SCALE GENOMIC DNA]</scope>
</reference>